<evidence type="ECO:0000313" key="3">
    <source>
        <dbReference type="EMBL" id="KGN00447.1"/>
    </source>
</evidence>
<dbReference type="InterPro" id="IPR050847">
    <property type="entry name" value="SASP_DNA-binding"/>
</dbReference>
<dbReference type="PANTHER" id="PTHR36107:SF1">
    <property type="entry name" value="SMALL, ACID-SOLUBLE SPORE PROTEIN A"/>
    <property type="match status" value="1"/>
</dbReference>
<dbReference type="InterPro" id="IPR001448">
    <property type="entry name" value="SASP_alpha/beta-type"/>
</dbReference>
<dbReference type="RefSeq" id="WP_039259208.1">
    <property type="nucleotide sequence ID" value="NZ_JDRY01000021.1"/>
</dbReference>
<dbReference type="GO" id="GO:0006265">
    <property type="term" value="P:DNA topological change"/>
    <property type="evidence" value="ECO:0007669"/>
    <property type="project" value="InterPro"/>
</dbReference>
<name>A0A0A0IJI6_CLOBO</name>
<evidence type="ECO:0000256" key="2">
    <source>
        <dbReference type="ARBA" id="ARBA00022969"/>
    </source>
</evidence>
<accession>A0A0A0IJI6</accession>
<organism evidence="3 4">
    <name type="scientific">Clostridium botulinum C/D str. DC5</name>
    <dbReference type="NCBI Taxonomy" id="1443128"/>
    <lineage>
        <taxon>Bacteria</taxon>
        <taxon>Bacillati</taxon>
        <taxon>Bacillota</taxon>
        <taxon>Clostridia</taxon>
        <taxon>Eubacteriales</taxon>
        <taxon>Clostridiaceae</taxon>
        <taxon>Clostridium</taxon>
    </lineage>
</organism>
<protein>
    <submittedName>
        <fullName evidence="3">Spore protein</fullName>
    </submittedName>
</protein>
<dbReference type="AlphaFoldDB" id="A0A0A0IJI6"/>
<sequence length="68" mass="7794">MSRRPLVPEAKDKLNKLKTEYANEFGIKFNEEYKGNQTSKLNGYTGGPIGGLMTKKMIEEVEKRMINK</sequence>
<dbReference type="Pfam" id="PF00269">
    <property type="entry name" value="SASP"/>
    <property type="match status" value="1"/>
</dbReference>
<dbReference type="InterPro" id="IPR038300">
    <property type="entry name" value="SASP_sf_alpha/beta"/>
</dbReference>
<proteinExistence type="predicted"/>
<dbReference type="GO" id="GO:0030435">
    <property type="term" value="P:sporulation resulting in formation of a cellular spore"/>
    <property type="evidence" value="ECO:0007669"/>
    <property type="project" value="UniProtKB-KW"/>
</dbReference>
<comment type="caution">
    <text evidence="3">The sequence shown here is derived from an EMBL/GenBank/DDBJ whole genome shotgun (WGS) entry which is preliminary data.</text>
</comment>
<dbReference type="Proteomes" id="UP000030014">
    <property type="component" value="Unassembled WGS sequence"/>
</dbReference>
<gene>
    <name evidence="3" type="ORF">Z955_03665</name>
</gene>
<dbReference type="GO" id="GO:0003690">
    <property type="term" value="F:double-stranded DNA binding"/>
    <property type="evidence" value="ECO:0007669"/>
    <property type="project" value="InterPro"/>
</dbReference>
<evidence type="ECO:0000313" key="4">
    <source>
        <dbReference type="Proteomes" id="UP000030014"/>
    </source>
</evidence>
<dbReference type="PANTHER" id="PTHR36107">
    <property type="entry name" value="SMALL, ACID-SOLUBLE SPORE PROTEIN A"/>
    <property type="match status" value="1"/>
</dbReference>
<keyword evidence="2" id="KW-0749">Sporulation</keyword>
<evidence type="ECO:0000256" key="1">
    <source>
        <dbReference type="ARBA" id="ARBA00003863"/>
    </source>
</evidence>
<dbReference type="EMBL" id="JDRY01000021">
    <property type="protein sequence ID" value="KGN00447.1"/>
    <property type="molecule type" value="Genomic_DNA"/>
</dbReference>
<comment type="function">
    <text evidence="1">SASP are bound to spore DNA. They are double-stranded DNA-binding proteins that cause DNA to change to an a-like conformation. They protect the DNA backbone from chemical and enzymatic cleavage and are thus involved in dormant spore's high resistance to UV light.</text>
</comment>
<reference evidence="3 4" key="1">
    <citation type="submission" date="2014-01" db="EMBL/GenBank/DDBJ databases">
        <title>Plasmidome dynamics in the species complex Clostridium novyi sensu lato converts strains of independent lineages into distinctly different pathogens.</title>
        <authorList>
            <person name="Skarin H."/>
            <person name="Segerman B."/>
        </authorList>
    </citation>
    <scope>NUCLEOTIDE SEQUENCE [LARGE SCALE GENOMIC DNA]</scope>
    <source>
        <strain evidence="3 4">DC5</strain>
    </source>
</reference>
<dbReference type="Gene3D" id="6.10.10.80">
    <property type="entry name" value="Small, acid-soluble spore protein, alpha/beta type-like"/>
    <property type="match status" value="1"/>
</dbReference>